<keyword evidence="8" id="KW-1185">Reference proteome</keyword>
<reference evidence="7 8" key="1">
    <citation type="submission" date="2016-10" db="EMBL/GenBank/DDBJ databases">
        <authorList>
            <person name="de Groot N.N."/>
        </authorList>
    </citation>
    <scope>NUCLEOTIDE SEQUENCE [LARGE SCALE GENOMIC DNA]</scope>
    <source>
        <strain evidence="7 8">DSM 16213</strain>
    </source>
</reference>
<feature type="signal peptide" evidence="6">
    <location>
        <begin position="1"/>
        <end position="22"/>
    </location>
</feature>
<dbReference type="AlphaFoldDB" id="A0A1H8EL56"/>
<evidence type="ECO:0000256" key="2">
    <source>
        <dbReference type="ARBA" id="ARBA00005722"/>
    </source>
</evidence>
<dbReference type="Pfam" id="PF06629">
    <property type="entry name" value="MipA"/>
    <property type="match status" value="1"/>
</dbReference>
<dbReference type="Proteomes" id="UP000199585">
    <property type="component" value="Unassembled WGS sequence"/>
</dbReference>
<evidence type="ECO:0000313" key="7">
    <source>
        <dbReference type="EMBL" id="SEN20219.1"/>
    </source>
</evidence>
<dbReference type="EMBL" id="FOCI01000011">
    <property type="protein sequence ID" value="SEN20219.1"/>
    <property type="molecule type" value="Genomic_DNA"/>
</dbReference>
<dbReference type="PANTHER" id="PTHR38776">
    <property type="entry name" value="MLTA-INTERACTING PROTEIN-RELATED"/>
    <property type="match status" value="1"/>
</dbReference>
<dbReference type="RefSeq" id="WP_089902454.1">
    <property type="nucleotide sequence ID" value="NZ_FOCI01000011.1"/>
</dbReference>
<feature type="chain" id="PRO_5011502935" evidence="6">
    <location>
        <begin position="23"/>
        <end position="252"/>
    </location>
</feature>
<keyword evidence="3 6" id="KW-0732">Signal</keyword>
<keyword evidence="5" id="KW-0998">Cell outer membrane</keyword>
<protein>
    <submittedName>
        <fullName evidence="7">Outer membrane scaffolding protein for murein synthesis, MipA/OmpV family</fullName>
    </submittedName>
</protein>
<evidence type="ECO:0000256" key="6">
    <source>
        <dbReference type="SAM" id="SignalP"/>
    </source>
</evidence>
<dbReference type="OrthoDB" id="5462484at2"/>
<name>A0A1H8EL56_9RHOB</name>
<evidence type="ECO:0000313" key="8">
    <source>
        <dbReference type="Proteomes" id="UP000199585"/>
    </source>
</evidence>
<evidence type="ECO:0000256" key="4">
    <source>
        <dbReference type="ARBA" id="ARBA00023136"/>
    </source>
</evidence>
<sequence length="252" mass="26187">MTLTRLALAASVAALLPAAAMAQNTLSFGIGPQSAPEYFGSDGNTSGVAATVDIEQLNLGPLRFGNGPDGPAYGIGFTGSFRYIAERNALDYPELAGTDTIDAALEVGGGVTYSAANYYVFALARYGITGHDSLVGELGADAVVRPTAQTELRFGPRLFFADDDYAQTYFGLGASETGGANDAFAAPYDAAGGLLSRGVEASASYSFSPDWALRGVVRYDEFTNDAADSPIVLQGSDSATSLSLMATRRFSF</sequence>
<comment type="subcellular location">
    <subcellularLocation>
        <location evidence="1">Cell outer membrane</location>
    </subcellularLocation>
</comment>
<proteinExistence type="inferred from homology"/>
<dbReference type="PANTHER" id="PTHR38776:SF1">
    <property type="entry name" value="MLTA-INTERACTING PROTEIN-RELATED"/>
    <property type="match status" value="1"/>
</dbReference>
<accession>A0A1H8EL56</accession>
<keyword evidence="4" id="KW-0472">Membrane</keyword>
<comment type="similarity">
    <text evidence="2">Belongs to the MipA/OmpV family.</text>
</comment>
<evidence type="ECO:0000256" key="5">
    <source>
        <dbReference type="ARBA" id="ARBA00023237"/>
    </source>
</evidence>
<dbReference type="InterPro" id="IPR010583">
    <property type="entry name" value="MipA"/>
</dbReference>
<dbReference type="STRING" id="245187.SAMN04488003_11119"/>
<evidence type="ECO:0000256" key="3">
    <source>
        <dbReference type="ARBA" id="ARBA00022729"/>
    </source>
</evidence>
<dbReference type="GO" id="GO:0009279">
    <property type="term" value="C:cell outer membrane"/>
    <property type="evidence" value="ECO:0007669"/>
    <property type="project" value="UniProtKB-SubCell"/>
</dbReference>
<evidence type="ECO:0000256" key="1">
    <source>
        <dbReference type="ARBA" id="ARBA00004442"/>
    </source>
</evidence>
<organism evidence="7 8">
    <name type="scientific">Loktanella fryxellensis</name>
    <dbReference type="NCBI Taxonomy" id="245187"/>
    <lineage>
        <taxon>Bacteria</taxon>
        <taxon>Pseudomonadati</taxon>
        <taxon>Pseudomonadota</taxon>
        <taxon>Alphaproteobacteria</taxon>
        <taxon>Rhodobacterales</taxon>
        <taxon>Roseobacteraceae</taxon>
        <taxon>Loktanella</taxon>
    </lineage>
</organism>
<gene>
    <name evidence="7" type="ORF">SAMN04488003_11119</name>
</gene>